<protein>
    <submittedName>
        <fullName evidence="1">Uncharacterized protein</fullName>
    </submittedName>
</protein>
<sequence length="149" mass="16324">MDRTMSTGSRVWQREERSGVQCGRTTGAYGKRVDLAAGACFESTGGFAPVPYFSQPKSTRCDMLQTVACLHRTAAQFYFVIVSYRRMQVVCILCPAICTAQGHFRPIWVCHRGDPSLAPTFKPTPGHSVAPWCAVPGFGTQVSTSEPPF</sequence>
<accession>A0A7S4FUT4</accession>
<proteinExistence type="predicted"/>
<dbReference type="AlphaFoldDB" id="A0A7S4FUT4"/>
<gene>
    <name evidence="1" type="ORF">EGYM00163_LOCUS27089</name>
</gene>
<dbReference type="EMBL" id="HBJA01077286">
    <property type="protein sequence ID" value="CAE0815930.1"/>
    <property type="molecule type" value="Transcribed_RNA"/>
</dbReference>
<organism evidence="1">
    <name type="scientific">Eutreptiella gymnastica</name>
    <dbReference type="NCBI Taxonomy" id="73025"/>
    <lineage>
        <taxon>Eukaryota</taxon>
        <taxon>Discoba</taxon>
        <taxon>Euglenozoa</taxon>
        <taxon>Euglenida</taxon>
        <taxon>Spirocuta</taxon>
        <taxon>Euglenophyceae</taxon>
        <taxon>Eutreptiales</taxon>
        <taxon>Eutreptiaceae</taxon>
        <taxon>Eutreptiella</taxon>
    </lineage>
</organism>
<name>A0A7S4FUT4_9EUGL</name>
<evidence type="ECO:0000313" key="1">
    <source>
        <dbReference type="EMBL" id="CAE0815930.1"/>
    </source>
</evidence>
<reference evidence="1" key="1">
    <citation type="submission" date="2021-01" db="EMBL/GenBank/DDBJ databases">
        <authorList>
            <person name="Corre E."/>
            <person name="Pelletier E."/>
            <person name="Niang G."/>
            <person name="Scheremetjew M."/>
            <person name="Finn R."/>
            <person name="Kale V."/>
            <person name="Holt S."/>
            <person name="Cochrane G."/>
            <person name="Meng A."/>
            <person name="Brown T."/>
            <person name="Cohen L."/>
        </authorList>
    </citation>
    <scope>NUCLEOTIDE SEQUENCE</scope>
    <source>
        <strain evidence="1">CCMP1594</strain>
    </source>
</reference>